<name>A0A4R1Y0A4_ACICA</name>
<keyword evidence="6" id="KW-1185">Reference proteome</keyword>
<organism evidence="5 6">
    <name type="scientific">Acinetobacter calcoaceticus</name>
    <dbReference type="NCBI Taxonomy" id="471"/>
    <lineage>
        <taxon>Bacteria</taxon>
        <taxon>Pseudomonadati</taxon>
        <taxon>Pseudomonadota</taxon>
        <taxon>Gammaproteobacteria</taxon>
        <taxon>Moraxellales</taxon>
        <taxon>Moraxellaceae</taxon>
        <taxon>Acinetobacter</taxon>
        <taxon>Acinetobacter calcoaceticus/baumannii complex</taxon>
    </lineage>
</organism>
<dbReference type="Proteomes" id="UP000294963">
    <property type="component" value="Unassembled WGS sequence"/>
</dbReference>
<dbReference type="GO" id="GO:0003700">
    <property type="term" value="F:DNA-binding transcription factor activity"/>
    <property type="evidence" value="ECO:0007669"/>
    <property type="project" value="InterPro"/>
</dbReference>
<reference evidence="5 6" key="1">
    <citation type="submission" date="2019-03" db="EMBL/GenBank/DDBJ databases">
        <title>Genomic analyses of the natural microbiome of Caenorhabditis elegans.</title>
        <authorList>
            <person name="Samuel B."/>
        </authorList>
    </citation>
    <scope>NUCLEOTIDE SEQUENCE [LARGE SCALE GENOMIC DNA]</scope>
    <source>
        <strain evidence="5 6">JUb89</strain>
    </source>
</reference>
<evidence type="ECO:0000256" key="1">
    <source>
        <dbReference type="ARBA" id="ARBA00023015"/>
    </source>
</evidence>
<evidence type="ECO:0000313" key="6">
    <source>
        <dbReference type="Proteomes" id="UP000294963"/>
    </source>
</evidence>
<dbReference type="EMBL" id="SLVJ01000005">
    <property type="protein sequence ID" value="TCM68400.1"/>
    <property type="molecule type" value="Genomic_DNA"/>
</dbReference>
<dbReference type="GO" id="GO:0043565">
    <property type="term" value="F:sequence-specific DNA binding"/>
    <property type="evidence" value="ECO:0007669"/>
    <property type="project" value="InterPro"/>
</dbReference>
<proteinExistence type="predicted"/>
<dbReference type="InterPro" id="IPR046532">
    <property type="entry name" value="DUF6597"/>
</dbReference>
<dbReference type="OrthoDB" id="9809338at2"/>
<accession>A0A4R1Y0A4</accession>
<dbReference type="PANTHER" id="PTHR46796">
    <property type="entry name" value="HTH-TYPE TRANSCRIPTIONAL ACTIVATOR RHAS-RELATED"/>
    <property type="match status" value="1"/>
</dbReference>
<evidence type="ECO:0000256" key="3">
    <source>
        <dbReference type="ARBA" id="ARBA00023163"/>
    </source>
</evidence>
<dbReference type="Pfam" id="PF12833">
    <property type="entry name" value="HTH_18"/>
    <property type="match status" value="1"/>
</dbReference>
<dbReference type="SMART" id="SM00342">
    <property type="entry name" value="HTH_ARAC"/>
    <property type="match status" value="1"/>
</dbReference>
<feature type="domain" description="HTH araC/xylS-type" evidence="4">
    <location>
        <begin position="164"/>
        <end position="266"/>
    </location>
</feature>
<evidence type="ECO:0000259" key="4">
    <source>
        <dbReference type="PROSITE" id="PS01124"/>
    </source>
</evidence>
<evidence type="ECO:0000313" key="5">
    <source>
        <dbReference type="EMBL" id="TCM68400.1"/>
    </source>
</evidence>
<dbReference type="Pfam" id="PF20240">
    <property type="entry name" value="DUF6597"/>
    <property type="match status" value="1"/>
</dbReference>
<dbReference type="PROSITE" id="PS01124">
    <property type="entry name" value="HTH_ARAC_FAMILY_2"/>
    <property type="match status" value="1"/>
</dbReference>
<dbReference type="InterPro" id="IPR009057">
    <property type="entry name" value="Homeodomain-like_sf"/>
</dbReference>
<dbReference type="PANTHER" id="PTHR46796:SF13">
    <property type="entry name" value="HTH-TYPE TRANSCRIPTIONAL ACTIVATOR RHAS"/>
    <property type="match status" value="1"/>
</dbReference>
<comment type="caution">
    <text evidence="5">The sequence shown here is derived from an EMBL/GenBank/DDBJ whole genome shotgun (WGS) entry which is preliminary data.</text>
</comment>
<sequence>MDLHHHWTYSSQFPPFYAEQPFFKKRMKYHQHCHIHSKVIAEFYKIECSATHPPILVIPDGCIDIIFECDPNNPTAQICGSSLNTHEVPMQANTAYFGIRFLPGIVPKFIQSSAESILNQSIDFNELVPFETQLVENIGLEGNIEKQIFIFLNAFSSQLTRQYSLTTEYILHAVIYHNPQLKIKDLERSTGYCARHIQRIFKQDVGMSIKEFSCIIRFQYAIHALNLPHIPKLSELTYALGYNDQAHFHKEFKKFSNMSPTRFVKYLETFH</sequence>
<protein>
    <submittedName>
        <fullName evidence="5">Helix-turn-helix protein</fullName>
    </submittedName>
</protein>
<dbReference type="InterPro" id="IPR050204">
    <property type="entry name" value="AraC_XylS_family_regulators"/>
</dbReference>
<dbReference type="AlphaFoldDB" id="A0A4R1Y0A4"/>
<dbReference type="InterPro" id="IPR018060">
    <property type="entry name" value="HTH_AraC"/>
</dbReference>
<dbReference type="Gene3D" id="1.10.10.60">
    <property type="entry name" value="Homeodomain-like"/>
    <property type="match status" value="1"/>
</dbReference>
<gene>
    <name evidence="5" type="ORF">EC844_105103</name>
</gene>
<keyword evidence="2" id="KW-0238">DNA-binding</keyword>
<keyword evidence="3" id="KW-0804">Transcription</keyword>
<evidence type="ECO:0000256" key="2">
    <source>
        <dbReference type="ARBA" id="ARBA00023125"/>
    </source>
</evidence>
<keyword evidence="1" id="KW-0805">Transcription regulation</keyword>
<dbReference type="SUPFAM" id="SSF46689">
    <property type="entry name" value="Homeodomain-like"/>
    <property type="match status" value="1"/>
</dbReference>